<proteinExistence type="predicted"/>
<evidence type="ECO:0000313" key="3">
    <source>
        <dbReference type="Proteomes" id="UP001390339"/>
    </source>
</evidence>
<evidence type="ECO:0000256" key="1">
    <source>
        <dbReference type="SAM" id="MobiDB-lite"/>
    </source>
</evidence>
<evidence type="ECO:0000313" key="2">
    <source>
        <dbReference type="EMBL" id="KAK8862253.1"/>
    </source>
</evidence>
<protein>
    <submittedName>
        <fullName evidence="2">Uncharacterized protein</fullName>
    </submittedName>
</protein>
<feature type="region of interest" description="Disordered" evidence="1">
    <location>
        <begin position="354"/>
        <end position="394"/>
    </location>
</feature>
<gene>
    <name evidence="2" type="ORF">PGQ11_008488</name>
</gene>
<sequence length="394" mass="45386">MPRQNITLGSSEGPCPTWVHDATILLKVFTHQMVDQIQRLRRIDQRYQLEKPWLSGQWSIIERAQFIMQRMEHKPWRCGSEEDFMVRLESYIRHDFLMAHGANLRSLINFFVGQIPRINDGYEDATEFHRKLRFRAYTKAVLVLVFLRHGHIKAKERPAKVNTVKRKQVPSSTATITTGHNNNDRSPMHIPGSWPSNSRVKSKTVQKPQQQQQQADNACGRPVKARVIKRKPVSTSMATTTTANGSNNDGNNNNNNNNNVKRYTLKDSPLESLMESEPVQQLRKQQKQQQQTEDACCYREQESAACDQPTGKTWLERHSIHTTFEPRTKKQPIGISRRRQVTNKVRKWFSSPSHSEFRMRRGGSDSSLGSHPGCLVPTSGELSDYNRLMSRSQN</sequence>
<feature type="compositionally biased region" description="Polar residues" evidence="1">
    <location>
        <begin position="233"/>
        <end position="243"/>
    </location>
</feature>
<feature type="compositionally biased region" description="Basic residues" evidence="1">
    <location>
        <begin position="223"/>
        <end position="232"/>
    </location>
</feature>
<name>A0ABR2IGN9_9PEZI</name>
<feature type="compositionally biased region" description="Polar residues" evidence="1">
    <location>
        <begin position="194"/>
        <end position="208"/>
    </location>
</feature>
<dbReference type="Proteomes" id="UP001390339">
    <property type="component" value="Unassembled WGS sequence"/>
</dbReference>
<keyword evidence="3" id="KW-1185">Reference proteome</keyword>
<feature type="region of interest" description="Disordered" evidence="1">
    <location>
        <begin position="157"/>
        <end position="262"/>
    </location>
</feature>
<feature type="compositionally biased region" description="Polar residues" evidence="1">
    <location>
        <begin position="169"/>
        <end position="181"/>
    </location>
</feature>
<comment type="caution">
    <text evidence="2">The sequence shown here is derived from an EMBL/GenBank/DDBJ whole genome shotgun (WGS) entry which is preliminary data.</text>
</comment>
<feature type="compositionally biased region" description="Low complexity" evidence="1">
    <location>
        <begin position="244"/>
        <end position="259"/>
    </location>
</feature>
<accession>A0ABR2IGN9</accession>
<dbReference type="EMBL" id="JAPCWZ010000005">
    <property type="protein sequence ID" value="KAK8862253.1"/>
    <property type="molecule type" value="Genomic_DNA"/>
</dbReference>
<organism evidence="2 3">
    <name type="scientific">Apiospora arundinis</name>
    <dbReference type="NCBI Taxonomy" id="335852"/>
    <lineage>
        <taxon>Eukaryota</taxon>
        <taxon>Fungi</taxon>
        <taxon>Dikarya</taxon>
        <taxon>Ascomycota</taxon>
        <taxon>Pezizomycotina</taxon>
        <taxon>Sordariomycetes</taxon>
        <taxon>Xylariomycetidae</taxon>
        <taxon>Amphisphaeriales</taxon>
        <taxon>Apiosporaceae</taxon>
        <taxon>Apiospora</taxon>
    </lineage>
</organism>
<reference evidence="2 3" key="1">
    <citation type="journal article" date="2024" name="IMA Fungus">
        <title>Apiospora arundinis, a panoply of carbohydrate-active enzymes and secondary metabolites.</title>
        <authorList>
            <person name="Sorensen T."/>
            <person name="Petersen C."/>
            <person name="Muurmann A.T."/>
            <person name="Christiansen J.V."/>
            <person name="Brundto M.L."/>
            <person name="Overgaard C.K."/>
            <person name="Boysen A.T."/>
            <person name="Wollenberg R.D."/>
            <person name="Larsen T.O."/>
            <person name="Sorensen J.L."/>
            <person name="Nielsen K.L."/>
            <person name="Sondergaard T.E."/>
        </authorList>
    </citation>
    <scope>NUCLEOTIDE SEQUENCE [LARGE SCALE GENOMIC DNA]</scope>
    <source>
        <strain evidence="2 3">AAU 773</strain>
    </source>
</reference>